<dbReference type="PROSITE" id="PS51212">
    <property type="entry name" value="WSC"/>
    <property type="match status" value="1"/>
</dbReference>
<evidence type="ECO:0000256" key="1">
    <source>
        <dbReference type="SAM" id="SignalP"/>
    </source>
</evidence>
<feature type="signal peptide" evidence="1">
    <location>
        <begin position="1"/>
        <end position="18"/>
    </location>
</feature>
<feature type="chain" id="PRO_5002168923" description="WSC domain-containing protein" evidence="1">
    <location>
        <begin position="19"/>
        <end position="140"/>
    </location>
</feature>
<gene>
    <name evidence="3" type="ORF">M407DRAFT_3942</name>
</gene>
<reference evidence="4" key="2">
    <citation type="submission" date="2015-01" db="EMBL/GenBank/DDBJ databases">
        <title>Evolutionary Origins and Diversification of the Mycorrhizal Mutualists.</title>
        <authorList>
            <consortium name="DOE Joint Genome Institute"/>
            <consortium name="Mycorrhizal Genomics Consortium"/>
            <person name="Kohler A."/>
            <person name="Kuo A."/>
            <person name="Nagy L.G."/>
            <person name="Floudas D."/>
            <person name="Copeland A."/>
            <person name="Barry K.W."/>
            <person name="Cichocki N."/>
            <person name="Veneault-Fourrey C."/>
            <person name="LaButti K."/>
            <person name="Lindquist E.A."/>
            <person name="Lipzen A."/>
            <person name="Lundell T."/>
            <person name="Morin E."/>
            <person name="Murat C."/>
            <person name="Riley R."/>
            <person name="Ohm R."/>
            <person name="Sun H."/>
            <person name="Tunlid A."/>
            <person name="Henrissat B."/>
            <person name="Grigoriev I.V."/>
            <person name="Hibbett D.S."/>
            <person name="Martin F."/>
        </authorList>
    </citation>
    <scope>NUCLEOTIDE SEQUENCE [LARGE SCALE GENOMIC DNA]</scope>
    <source>
        <strain evidence="4">MUT 4182</strain>
    </source>
</reference>
<keyword evidence="1" id="KW-0732">Signal</keyword>
<dbReference type="EMBL" id="KN822947">
    <property type="protein sequence ID" value="KIO33669.1"/>
    <property type="molecule type" value="Genomic_DNA"/>
</dbReference>
<accession>A0A0C3QXB0</accession>
<dbReference type="Proteomes" id="UP000054248">
    <property type="component" value="Unassembled WGS sequence"/>
</dbReference>
<dbReference type="InterPro" id="IPR002889">
    <property type="entry name" value="WSC_carb-bd"/>
</dbReference>
<sequence length="140" mass="14054">MKLSLAAVALSAITAATAAPASEIDKRTCYTSWSYLECSYTGTGGGISASGFTLGGGSSGSWCTSYCTTNGPYTYAAITNGNYCSCSNTLGAGAAPVSAAGSCYSVCYGSSKTTQQCLDGSCKCGGPRAYSIYQSTQVCS</sequence>
<protein>
    <recommendedName>
        <fullName evidence="2">WSC domain-containing protein</fullName>
    </recommendedName>
</protein>
<name>A0A0C3QXB0_9AGAM</name>
<evidence type="ECO:0000259" key="2">
    <source>
        <dbReference type="PROSITE" id="PS51212"/>
    </source>
</evidence>
<proteinExistence type="predicted"/>
<evidence type="ECO:0000313" key="3">
    <source>
        <dbReference type="EMBL" id="KIO33669.1"/>
    </source>
</evidence>
<dbReference type="HOGENOM" id="CLU_1836602_0_0_1"/>
<feature type="domain" description="WSC" evidence="2">
    <location>
        <begin position="32"/>
        <end position="136"/>
    </location>
</feature>
<reference evidence="3 4" key="1">
    <citation type="submission" date="2014-04" db="EMBL/GenBank/DDBJ databases">
        <authorList>
            <consortium name="DOE Joint Genome Institute"/>
            <person name="Kuo A."/>
            <person name="Girlanda M."/>
            <person name="Perotto S."/>
            <person name="Kohler A."/>
            <person name="Nagy L.G."/>
            <person name="Floudas D."/>
            <person name="Copeland A."/>
            <person name="Barry K.W."/>
            <person name="Cichocki N."/>
            <person name="Veneault-Fourrey C."/>
            <person name="LaButti K."/>
            <person name="Lindquist E.A."/>
            <person name="Lipzen A."/>
            <person name="Lundell T."/>
            <person name="Morin E."/>
            <person name="Murat C."/>
            <person name="Sun H."/>
            <person name="Tunlid A."/>
            <person name="Henrissat B."/>
            <person name="Grigoriev I.V."/>
            <person name="Hibbett D.S."/>
            <person name="Martin F."/>
            <person name="Nordberg H.P."/>
            <person name="Cantor M.N."/>
            <person name="Hua S.X."/>
        </authorList>
    </citation>
    <scope>NUCLEOTIDE SEQUENCE [LARGE SCALE GENOMIC DNA]</scope>
    <source>
        <strain evidence="3 4">MUT 4182</strain>
    </source>
</reference>
<dbReference type="AlphaFoldDB" id="A0A0C3QXB0"/>
<dbReference type="OrthoDB" id="5587495at2759"/>
<keyword evidence="4" id="KW-1185">Reference proteome</keyword>
<organism evidence="3 4">
    <name type="scientific">Tulasnella calospora MUT 4182</name>
    <dbReference type="NCBI Taxonomy" id="1051891"/>
    <lineage>
        <taxon>Eukaryota</taxon>
        <taxon>Fungi</taxon>
        <taxon>Dikarya</taxon>
        <taxon>Basidiomycota</taxon>
        <taxon>Agaricomycotina</taxon>
        <taxon>Agaricomycetes</taxon>
        <taxon>Cantharellales</taxon>
        <taxon>Tulasnellaceae</taxon>
        <taxon>Tulasnella</taxon>
    </lineage>
</organism>
<evidence type="ECO:0000313" key="4">
    <source>
        <dbReference type="Proteomes" id="UP000054248"/>
    </source>
</evidence>